<dbReference type="SUPFAM" id="SSF55729">
    <property type="entry name" value="Acyl-CoA N-acyltransferases (Nat)"/>
    <property type="match status" value="1"/>
</dbReference>
<name>A0A2S9V6K8_9ALTE</name>
<evidence type="ECO:0000313" key="4">
    <source>
        <dbReference type="EMBL" id="PRO72086.1"/>
    </source>
</evidence>
<proteinExistence type="predicted"/>
<protein>
    <submittedName>
        <fullName evidence="4">GNAT family N-acetyltransferase</fullName>
    </submittedName>
</protein>
<dbReference type="RefSeq" id="WP_105935800.1">
    <property type="nucleotide sequence ID" value="NZ_PVNP01000192.1"/>
</dbReference>
<dbReference type="InterPro" id="IPR051016">
    <property type="entry name" value="Diverse_Substrate_AcTransf"/>
</dbReference>
<feature type="domain" description="N-acetyltransferase" evidence="3">
    <location>
        <begin position="4"/>
        <end position="155"/>
    </location>
</feature>
<dbReference type="Proteomes" id="UP000238949">
    <property type="component" value="Unassembled WGS sequence"/>
</dbReference>
<dbReference type="PANTHER" id="PTHR10545:SF29">
    <property type="entry name" value="GH14572P-RELATED"/>
    <property type="match status" value="1"/>
</dbReference>
<dbReference type="InterPro" id="IPR000182">
    <property type="entry name" value="GNAT_dom"/>
</dbReference>
<dbReference type="Pfam" id="PF00583">
    <property type="entry name" value="Acetyltransf_1"/>
    <property type="match status" value="1"/>
</dbReference>
<reference evidence="5" key="1">
    <citation type="journal article" date="2020" name="Int. J. Syst. Evol. Microbiol.">
        <title>Alteromonas alba sp. nov., a marine bacterium isolated from the seawater of the West Pacific Ocean.</title>
        <authorList>
            <person name="Sun C."/>
            <person name="Wu Y.-H."/>
            <person name="Xamxidin M."/>
            <person name="Cheng H."/>
            <person name="Xu X.-W."/>
        </authorList>
    </citation>
    <scope>NUCLEOTIDE SEQUENCE [LARGE SCALE GENOMIC DNA]</scope>
    <source>
        <strain evidence="5">190</strain>
    </source>
</reference>
<comment type="caution">
    <text evidence="4">The sequence shown here is derived from an EMBL/GenBank/DDBJ whole genome shotgun (WGS) entry which is preliminary data.</text>
</comment>
<accession>A0A2S9V6K8</accession>
<evidence type="ECO:0000313" key="5">
    <source>
        <dbReference type="Proteomes" id="UP000238949"/>
    </source>
</evidence>
<keyword evidence="1 4" id="KW-0808">Transferase</keyword>
<evidence type="ECO:0000259" key="3">
    <source>
        <dbReference type="PROSITE" id="PS51186"/>
    </source>
</evidence>
<evidence type="ECO:0000256" key="1">
    <source>
        <dbReference type="ARBA" id="ARBA00022679"/>
    </source>
</evidence>
<keyword evidence="2" id="KW-0012">Acyltransferase</keyword>
<evidence type="ECO:0000256" key="2">
    <source>
        <dbReference type="ARBA" id="ARBA00023315"/>
    </source>
</evidence>
<dbReference type="GO" id="GO:0008080">
    <property type="term" value="F:N-acetyltransferase activity"/>
    <property type="evidence" value="ECO:0007669"/>
    <property type="project" value="UniProtKB-ARBA"/>
</dbReference>
<gene>
    <name evidence="4" type="ORF">C6Y40_18050</name>
</gene>
<dbReference type="PROSITE" id="PS51186">
    <property type="entry name" value="GNAT"/>
    <property type="match status" value="1"/>
</dbReference>
<dbReference type="Gene3D" id="3.40.630.30">
    <property type="match status" value="1"/>
</dbReference>
<dbReference type="CDD" id="cd04301">
    <property type="entry name" value="NAT_SF"/>
    <property type="match status" value="1"/>
</dbReference>
<keyword evidence="5" id="KW-1185">Reference proteome</keyword>
<dbReference type="InterPro" id="IPR016181">
    <property type="entry name" value="Acyl_CoA_acyltransferase"/>
</dbReference>
<organism evidence="4 5">
    <name type="scientific">Alteromonas alba</name>
    <dbReference type="NCBI Taxonomy" id="2079529"/>
    <lineage>
        <taxon>Bacteria</taxon>
        <taxon>Pseudomonadati</taxon>
        <taxon>Pseudomonadota</taxon>
        <taxon>Gammaproteobacteria</taxon>
        <taxon>Alteromonadales</taxon>
        <taxon>Alteromonadaceae</taxon>
        <taxon>Alteromonas/Salinimonas group</taxon>
        <taxon>Alteromonas</taxon>
    </lineage>
</organism>
<dbReference type="AlphaFoldDB" id="A0A2S9V6K8"/>
<dbReference type="PANTHER" id="PTHR10545">
    <property type="entry name" value="DIAMINE N-ACETYLTRANSFERASE"/>
    <property type="match status" value="1"/>
</dbReference>
<sequence>MNELLVREATVHDIDSVLPLMQGLAAFEGYSEQLKVNRNSLEQLIEHNSQAGVLVAAEDSGEVPHCVAGMLVYFYQPFTYDLKPWMVIKELFVAAECRGRGVGEALFNAARAHCIARGGSKMKWEVLADNQSAQRFYKRLGGQTESRWQIMSLVL</sequence>
<dbReference type="EMBL" id="PVNP01000192">
    <property type="protein sequence ID" value="PRO72086.1"/>
    <property type="molecule type" value="Genomic_DNA"/>
</dbReference>